<dbReference type="AlphaFoldDB" id="A0AAU3GW24"/>
<accession>A0AAU3GW24</accession>
<gene>
    <name evidence="2" type="ORF">OG626_13865</name>
</gene>
<name>A0AAU3GW24_9ACTN</name>
<sequence length="168" mass="17802">MADHESASSPGSGSGASEKSASGIPFAGVASTDEVVAAVKEISSQIHDFTGVPGKASEPGPGVKECEGKDPATQFQVYHPWNFKPNSGADNDVALSNLKERLSTGGWVLKDFYRDNSPNKNLNLVADNDSKKASVWIVGYSKDDPQSLSIQVVSACYQVPEGQTVDHY</sequence>
<evidence type="ECO:0000313" key="2">
    <source>
        <dbReference type="EMBL" id="WTY95915.1"/>
    </source>
</evidence>
<protein>
    <submittedName>
        <fullName evidence="2">Uncharacterized protein</fullName>
    </submittedName>
</protein>
<proteinExistence type="predicted"/>
<reference evidence="2" key="1">
    <citation type="submission" date="2022-10" db="EMBL/GenBank/DDBJ databases">
        <title>The complete genomes of actinobacterial strains from the NBC collection.</title>
        <authorList>
            <person name="Joergensen T.S."/>
            <person name="Alvarez Arevalo M."/>
            <person name="Sterndorff E.B."/>
            <person name="Faurdal D."/>
            <person name="Vuksanovic O."/>
            <person name="Mourched A.-S."/>
            <person name="Charusanti P."/>
            <person name="Shaw S."/>
            <person name="Blin K."/>
            <person name="Weber T."/>
        </authorList>
    </citation>
    <scope>NUCLEOTIDE SEQUENCE</scope>
    <source>
        <strain evidence="2">NBC_01401</strain>
    </source>
</reference>
<evidence type="ECO:0000256" key="1">
    <source>
        <dbReference type="SAM" id="MobiDB-lite"/>
    </source>
</evidence>
<dbReference type="EMBL" id="CP109535">
    <property type="protein sequence ID" value="WTY95915.1"/>
    <property type="molecule type" value="Genomic_DNA"/>
</dbReference>
<organism evidence="2">
    <name type="scientific">Streptomyces sp. NBC_01401</name>
    <dbReference type="NCBI Taxonomy" id="2903854"/>
    <lineage>
        <taxon>Bacteria</taxon>
        <taxon>Bacillati</taxon>
        <taxon>Actinomycetota</taxon>
        <taxon>Actinomycetes</taxon>
        <taxon>Kitasatosporales</taxon>
        <taxon>Streptomycetaceae</taxon>
        <taxon>Streptomyces</taxon>
    </lineage>
</organism>
<feature type="compositionally biased region" description="Low complexity" evidence="1">
    <location>
        <begin position="7"/>
        <end position="23"/>
    </location>
</feature>
<feature type="region of interest" description="Disordered" evidence="1">
    <location>
        <begin position="1"/>
        <end position="23"/>
    </location>
</feature>